<evidence type="ECO:0000313" key="3">
    <source>
        <dbReference type="Proteomes" id="UP001218218"/>
    </source>
</evidence>
<evidence type="ECO:0000259" key="1">
    <source>
        <dbReference type="Pfam" id="PF20415"/>
    </source>
</evidence>
<comment type="caution">
    <text evidence="2">The sequence shown here is derived from an EMBL/GenBank/DDBJ whole genome shotgun (WGS) entry which is preliminary data.</text>
</comment>
<evidence type="ECO:0000313" key="2">
    <source>
        <dbReference type="EMBL" id="KAJ7350559.1"/>
    </source>
</evidence>
<dbReference type="Pfam" id="PF20415">
    <property type="entry name" value="DUF6699"/>
    <property type="match status" value="1"/>
</dbReference>
<protein>
    <recommendedName>
        <fullName evidence="1">DUF6699 domain-containing protein</fullName>
    </recommendedName>
</protein>
<accession>A0AAD7EVG2</accession>
<sequence length="352" mass="39076">MSGPFIYNQHPHFFPPFQSAPSWGRGYPNSSFAPPQTIYPSSPYMPVVSDDESMPNTPQRSFFSALDSYGEGVWNAPRRPRRLSWHGNSAPRVSPFIPPPPLPTFIEQSGRRVSWGNVDAPSAGWYPPAPPRPMAPPFSAPAYSAGHFSGPSFTAPLPPYANCSSYVSGYPQFPGPLQIHPWINGDVPSAEFVFDLSVTNFSPCRVVGPDQLVPLSLADLQQPAFYPGITKLRIMCDMAPSWPVDLVCPVEMGMQAPPITLGDILVGVHQKMHQRITHGDWARLSMAEEGAVSRAFTRRCRRESLHPGTRYRSDDELPERQQGVKVVDFLQGRHMFRGLVRSSDGYVKMVVE</sequence>
<gene>
    <name evidence="2" type="ORF">DFH08DRAFT_861760</name>
</gene>
<dbReference type="Proteomes" id="UP001218218">
    <property type="component" value="Unassembled WGS sequence"/>
</dbReference>
<dbReference type="EMBL" id="JARIHO010000014">
    <property type="protein sequence ID" value="KAJ7350559.1"/>
    <property type="molecule type" value="Genomic_DNA"/>
</dbReference>
<dbReference type="AlphaFoldDB" id="A0AAD7EVG2"/>
<organism evidence="2 3">
    <name type="scientific">Mycena albidolilacea</name>
    <dbReference type="NCBI Taxonomy" id="1033008"/>
    <lineage>
        <taxon>Eukaryota</taxon>
        <taxon>Fungi</taxon>
        <taxon>Dikarya</taxon>
        <taxon>Basidiomycota</taxon>
        <taxon>Agaricomycotina</taxon>
        <taxon>Agaricomycetes</taxon>
        <taxon>Agaricomycetidae</taxon>
        <taxon>Agaricales</taxon>
        <taxon>Marasmiineae</taxon>
        <taxon>Mycenaceae</taxon>
        <taxon>Mycena</taxon>
    </lineage>
</organism>
<name>A0AAD7EVG2_9AGAR</name>
<dbReference type="InterPro" id="IPR046522">
    <property type="entry name" value="DUF6699"/>
</dbReference>
<keyword evidence="3" id="KW-1185">Reference proteome</keyword>
<reference evidence="2" key="1">
    <citation type="submission" date="2023-03" db="EMBL/GenBank/DDBJ databases">
        <title>Massive genome expansion in bonnet fungi (Mycena s.s.) driven by repeated elements and novel gene families across ecological guilds.</title>
        <authorList>
            <consortium name="Lawrence Berkeley National Laboratory"/>
            <person name="Harder C.B."/>
            <person name="Miyauchi S."/>
            <person name="Viragh M."/>
            <person name="Kuo A."/>
            <person name="Thoen E."/>
            <person name="Andreopoulos B."/>
            <person name="Lu D."/>
            <person name="Skrede I."/>
            <person name="Drula E."/>
            <person name="Henrissat B."/>
            <person name="Morin E."/>
            <person name="Kohler A."/>
            <person name="Barry K."/>
            <person name="LaButti K."/>
            <person name="Morin E."/>
            <person name="Salamov A."/>
            <person name="Lipzen A."/>
            <person name="Mereny Z."/>
            <person name="Hegedus B."/>
            <person name="Baldrian P."/>
            <person name="Stursova M."/>
            <person name="Weitz H."/>
            <person name="Taylor A."/>
            <person name="Grigoriev I.V."/>
            <person name="Nagy L.G."/>
            <person name="Martin F."/>
            <person name="Kauserud H."/>
        </authorList>
    </citation>
    <scope>NUCLEOTIDE SEQUENCE</scope>
    <source>
        <strain evidence="2">CBHHK002</strain>
    </source>
</reference>
<proteinExistence type="predicted"/>
<feature type="domain" description="DUF6699" evidence="1">
    <location>
        <begin position="214"/>
        <end position="345"/>
    </location>
</feature>